<evidence type="ECO:0000313" key="1">
    <source>
        <dbReference type="EMBL" id="KAK7361305.1"/>
    </source>
</evidence>
<dbReference type="Proteomes" id="UP001367508">
    <property type="component" value="Unassembled WGS sequence"/>
</dbReference>
<gene>
    <name evidence="1" type="ORF">VNO77_03355</name>
</gene>
<name>A0AAN9MUL2_CANGL</name>
<reference evidence="1 2" key="1">
    <citation type="submission" date="2024-01" db="EMBL/GenBank/DDBJ databases">
        <title>The genomes of 5 underutilized Papilionoideae crops provide insights into root nodulation and disease resistanc.</title>
        <authorList>
            <person name="Jiang F."/>
        </authorList>
    </citation>
    <scope>NUCLEOTIDE SEQUENCE [LARGE SCALE GENOMIC DNA]</scope>
    <source>
        <strain evidence="1">LVBAO_FW01</strain>
        <tissue evidence="1">Leaves</tissue>
    </source>
</reference>
<dbReference type="AlphaFoldDB" id="A0AAN9MUL2"/>
<proteinExistence type="predicted"/>
<organism evidence="1 2">
    <name type="scientific">Canavalia gladiata</name>
    <name type="common">Sword bean</name>
    <name type="synonym">Dolichos gladiatus</name>
    <dbReference type="NCBI Taxonomy" id="3824"/>
    <lineage>
        <taxon>Eukaryota</taxon>
        <taxon>Viridiplantae</taxon>
        <taxon>Streptophyta</taxon>
        <taxon>Embryophyta</taxon>
        <taxon>Tracheophyta</taxon>
        <taxon>Spermatophyta</taxon>
        <taxon>Magnoliopsida</taxon>
        <taxon>eudicotyledons</taxon>
        <taxon>Gunneridae</taxon>
        <taxon>Pentapetalae</taxon>
        <taxon>rosids</taxon>
        <taxon>fabids</taxon>
        <taxon>Fabales</taxon>
        <taxon>Fabaceae</taxon>
        <taxon>Papilionoideae</taxon>
        <taxon>50 kb inversion clade</taxon>
        <taxon>NPAAA clade</taxon>
        <taxon>indigoferoid/millettioid clade</taxon>
        <taxon>Phaseoleae</taxon>
        <taxon>Canavalia</taxon>
    </lineage>
</organism>
<protein>
    <submittedName>
        <fullName evidence="1">Uncharacterized protein</fullName>
    </submittedName>
</protein>
<sequence length="107" mass="12411">MCETESKAEMKMRNMIEQDDFAFVLLRIKGERMSSKNVKDGGDLIGGVNRLEPECFVSDKIALLQRETPKWLLQFAYYIHVFLGEVEIEGMRVRVERIYYVNGNACV</sequence>
<accession>A0AAN9MUL2</accession>
<comment type="caution">
    <text evidence="1">The sequence shown here is derived from an EMBL/GenBank/DDBJ whole genome shotgun (WGS) entry which is preliminary data.</text>
</comment>
<keyword evidence="2" id="KW-1185">Reference proteome</keyword>
<evidence type="ECO:0000313" key="2">
    <source>
        <dbReference type="Proteomes" id="UP001367508"/>
    </source>
</evidence>
<dbReference type="EMBL" id="JAYMYQ010000001">
    <property type="protein sequence ID" value="KAK7361305.1"/>
    <property type="molecule type" value="Genomic_DNA"/>
</dbReference>